<accession>A0A179DHQ5</accession>
<dbReference type="Proteomes" id="UP000078459">
    <property type="component" value="Unassembled WGS sequence"/>
</dbReference>
<keyword evidence="2" id="KW-1185">Reference proteome</keyword>
<protein>
    <recommendedName>
        <fullName evidence="3">Lipocalin-like domain-containing protein</fullName>
    </recommendedName>
</protein>
<dbReference type="PROSITE" id="PS51257">
    <property type="entry name" value="PROKAR_LIPOPROTEIN"/>
    <property type="match status" value="1"/>
</dbReference>
<organism evidence="1 2">
    <name type="scientific">Pedobacter psychrophilus</name>
    <dbReference type="NCBI Taxonomy" id="1826909"/>
    <lineage>
        <taxon>Bacteria</taxon>
        <taxon>Pseudomonadati</taxon>
        <taxon>Bacteroidota</taxon>
        <taxon>Sphingobacteriia</taxon>
        <taxon>Sphingobacteriales</taxon>
        <taxon>Sphingobacteriaceae</taxon>
        <taxon>Pedobacter</taxon>
    </lineage>
</organism>
<evidence type="ECO:0000313" key="2">
    <source>
        <dbReference type="Proteomes" id="UP000078459"/>
    </source>
</evidence>
<reference evidence="1 2" key="1">
    <citation type="submission" date="2016-04" db="EMBL/GenBank/DDBJ databases">
        <authorList>
            <person name="Evans L.H."/>
            <person name="Alamgir A."/>
            <person name="Owens N."/>
            <person name="Weber N.D."/>
            <person name="Virtaneva K."/>
            <person name="Barbian K."/>
            <person name="Babar A."/>
            <person name="Rosenke K."/>
        </authorList>
    </citation>
    <scope>NUCLEOTIDE SEQUENCE [LARGE SCALE GENOMIC DNA]</scope>
    <source>
        <strain evidence="1 2">CCM 8644</strain>
    </source>
</reference>
<gene>
    <name evidence="1" type="ORF">A5893_06595</name>
</gene>
<name>A0A179DHQ5_9SPHI</name>
<evidence type="ECO:0008006" key="3">
    <source>
        <dbReference type="Google" id="ProtNLM"/>
    </source>
</evidence>
<sequence>MQKSNYFKIIKNPLLLIFTFIFTITSSCKKDENSVSDSSKLQGSWSLVSTKYSSFINGNLTDENLVDSIEETSVTFIDGSYVIRKNKKVSETGIYLFADNVITLKSIKDSINFLEIKVLNNTSLVTTTEENYRDNEGSERYVIENNYAKGLKN</sequence>
<proteinExistence type="predicted"/>
<comment type="caution">
    <text evidence="1">The sequence shown here is derived from an EMBL/GenBank/DDBJ whole genome shotgun (WGS) entry which is preliminary data.</text>
</comment>
<dbReference type="AlphaFoldDB" id="A0A179DHQ5"/>
<dbReference type="RefSeq" id="WP_068821839.1">
    <property type="nucleotide sequence ID" value="NZ_LWHJ01000022.1"/>
</dbReference>
<reference evidence="1 2" key="2">
    <citation type="submission" date="2016-06" db="EMBL/GenBank/DDBJ databases">
        <title>Pedobacter psychrophilus sp. nov., isolated from Antarctic fragmentary rock.</title>
        <authorList>
            <person name="Svec P."/>
        </authorList>
    </citation>
    <scope>NUCLEOTIDE SEQUENCE [LARGE SCALE GENOMIC DNA]</scope>
    <source>
        <strain evidence="1 2">CCM 8644</strain>
    </source>
</reference>
<dbReference type="EMBL" id="LWHJ01000022">
    <property type="protein sequence ID" value="OAQ40606.1"/>
    <property type="molecule type" value="Genomic_DNA"/>
</dbReference>
<dbReference type="STRING" id="1826909.A5893_06595"/>
<evidence type="ECO:0000313" key="1">
    <source>
        <dbReference type="EMBL" id="OAQ40606.1"/>
    </source>
</evidence>